<keyword evidence="2" id="KW-1133">Transmembrane helix</keyword>
<organism evidence="3 4">
    <name type="scientific">Porphyromonas gingivicanis</name>
    <dbReference type="NCBI Taxonomy" id="266762"/>
    <lineage>
        <taxon>Bacteria</taxon>
        <taxon>Pseudomonadati</taxon>
        <taxon>Bacteroidota</taxon>
        <taxon>Bacteroidia</taxon>
        <taxon>Bacteroidales</taxon>
        <taxon>Porphyromonadaceae</taxon>
        <taxon>Porphyromonas</taxon>
    </lineage>
</organism>
<protein>
    <submittedName>
        <fullName evidence="3">Uncharacterized protein</fullName>
    </submittedName>
</protein>
<evidence type="ECO:0000256" key="1">
    <source>
        <dbReference type="SAM" id="MobiDB-lite"/>
    </source>
</evidence>
<name>A0A0A2G772_9PORP</name>
<gene>
    <name evidence="3" type="ORF">HQ36_01350</name>
</gene>
<sequence length="104" mass="11737">MHYSIDNQQEELIYKKVTLIFISLFSRLNFILLNCDKKTYNYKVIASQGLGAILFFEEGIEVLPSLLSIALSLPKAKKSREKANASLGREGNRIGDRRSAPKGF</sequence>
<dbReference type="AlphaFoldDB" id="A0A0A2G772"/>
<accession>A0A0A2G772</accession>
<feature type="region of interest" description="Disordered" evidence="1">
    <location>
        <begin position="76"/>
        <end position="104"/>
    </location>
</feature>
<feature type="transmembrane region" description="Helical" evidence="2">
    <location>
        <begin position="52"/>
        <end position="73"/>
    </location>
</feature>
<dbReference type="EMBL" id="JQZW01000002">
    <property type="protein sequence ID" value="KGN99133.1"/>
    <property type="molecule type" value="Genomic_DNA"/>
</dbReference>
<keyword evidence="2" id="KW-0812">Transmembrane</keyword>
<dbReference type="Proteomes" id="UP000030134">
    <property type="component" value="Unassembled WGS sequence"/>
</dbReference>
<keyword evidence="4" id="KW-1185">Reference proteome</keyword>
<proteinExistence type="predicted"/>
<comment type="caution">
    <text evidence="3">The sequence shown here is derived from an EMBL/GenBank/DDBJ whole genome shotgun (WGS) entry which is preliminary data.</text>
</comment>
<feature type="transmembrane region" description="Helical" evidence="2">
    <location>
        <begin position="12"/>
        <end position="32"/>
    </location>
</feature>
<keyword evidence="2" id="KW-0472">Membrane</keyword>
<evidence type="ECO:0000256" key="2">
    <source>
        <dbReference type="SAM" id="Phobius"/>
    </source>
</evidence>
<evidence type="ECO:0000313" key="3">
    <source>
        <dbReference type="EMBL" id="KGN99133.1"/>
    </source>
</evidence>
<feature type="compositionally biased region" description="Basic and acidic residues" evidence="1">
    <location>
        <begin position="90"/>
        <end position="104"/>
    </location>
</feature>
<reference evidence="3 4" key="1">
    <citation type="submission" date="2014-08" db="EMBL/GenBank/DDBJ databases">
        <title>Porphyromonas gingivicanis strain:COT-022_OH1391 Genome sequencing.</title>
        <authorList>
            <person name="Wallis C."/>
            <person name="Deusch O."/>
            <person name="O'Flynn C."/>
            <person name="Davis I."/>
            <person name="Jospin G."/>
            <person name="Darling A.E."/>
            <person name="Coil D.A."/>
            <person name="Alexiev A."/>
            <person name="Horsfall A."/>
            <person name="Kirkwood N."/>
            <person name="Harris S."/>
            <person name="Eisen J.A."/>
        </authorList>
    </citation>
    <scope>NUCLEOTIDE SEQUENCE [LARGE SCALE GENOMIC DNA]</scope>
    <source>
        <strain evidence="4">COT-022 OH1391</strain>
    </source>
</reference>
<evidence type="ECO:0000313" key="4">
    <source>
        <dbReference type="Proteomes" id="UP000030134"/>
    </source>
</evidence>